<feature type="region of interest" description="Disordered" evidence="6">
    <location>
        <begin position="1"/>
        <end position="35"/>
    </location>
</feature>
<feature type="compositionally biased region" description="Low complexity" evidence="6">
    <location>
        <begin position="1"/>
        <end position="11"/>
    </location>
</feature>
<keyword evidence="4" id="KW-0804">Transcription</keyword>
<reference evidence="8 9" key="1">
    <citation type="journal article" date="2015" name="Fungal Genet. Biol.">
        <title>Evolution of novel wood decay mechanisms in Agaricales revealed by the genome sequences of Fistulina hepatica and Cylindrobasidium torrendii.</title>
        <authorList>
            <person name="Floudas D."/>
            <person name="Held B.W."/>
            <person name="Riley R."/>
            <person name="Nagy L.G."/>
            <person name="Koehler G."/>
            <person name="Ransdell A.S."/>
            <person name="Younus H."/>
            <person name="Chow J."/>
            <person name="Chiniquy J."/>
            <person name="Lipzen A."/>
            <person name="Tritt A."/>
            <person name="Sun H."/>
            <person name="Haridas S."/>
            <person name="LaButti K."/>
            <person name="Ohm R.A."/>
            <person name="Kues U."/>
            <person name="Blanchette R.A."/>
            <person name="Grigoriev I.V."/>
            <person name="Minto R.E."/>
            <person name="Hibbett D.S."/>
        </authorList>
    </citation>
    <scope>NUCLEOTIDE SEQUENCE [LARGE SCALE GENOMIC DNA]</scope>
    <source>
        <strain evidence="8 9">FP15055 ss-10</strain>
    </source>
</reference>
<name>A0A0D7B719_9AGAR</name>
<dbReference type="AlphaFoldDB" id="A0A0D7B719"/>
<feature type="domain" description="Zn(2)-C6 fungal-type" evidence="7">
    <location>
        <begin position="36"/>
        <end position="68"/>
    </location>
</feature>
<dbReference type="Gene3D" id="4.10.240.10">
    <property type="entry name" value="Zn(2)-C6 fungal-type DNA-binding domain"/>
    <property type="match status" value="1"/>
</dbReference>
<dbReference type="InterPro" id="IPR050815">
    <property type="entry name" value="TF_fung"/>
</dbReference>
<dbReference type="GO" id="GO:0000981">
    <property type="term" value="F:DNA-binding transcription factor activity, RNA polymerase II-specific"/>
    <property type="evidence" value="ECO:0007669"/>
    <property type="project" value="InterPro"/>
</dbReference>
<evidence type="ECO:0000256" key="4">
    <source>
        <dbReference type="ARBA" id="ARBA00023163"/>
    </source>
</evidence>
<dbReference type="InterPro" id="IPR007219">
    <property type="entry name" value="XnlR_reg_dom"/>
</dbReference>
<organism evidence="8 9">
    <name type="scientific">Cylindrobasidium torrendii FP15055 ss-10</name>
    <dbReference type="NCBI Taxonomy" id="1314674"/>
    <lineage>
        <taxon>Eukaryota</taxon>
        <taxon>Fungi</taxon>
        <taxon>Dikarya</taxon>
        <taxon>Basidiomycota</taxon>
        <taxon>Agaricomycotina</taxon>
        <taxon>Agaricomycetes</taxon>
        <taxon>Agaricomycetidae</taxon>
        <taxon>Agaricales</taxon>
        <taxon>Marasmiineae</taxon>
        <taxon>Physalacriaceae</taxon>
        <taxon>Cylindrobasidium</taxon>
    </lineage>
</organism>
<dbReference type="STRING" id="1314674.A0A0D7B719"/>
<dbReference type="SMART" id="SM00066">
    <property type="entry name" value="GAL4"/>
    <property type="match status" value="1"/>
</dbReference>
<evidence type="ECO:0000313" key="9">
    <source>
        <dbReference type="Proteomes" id="UP000054007"/>
    </source>
</evidence>
<dbReference type="PROSITE" id="PS00463">
    <property type="entry name" value="ZN2_CY6_FUNGAL_1"/>
    <property type="match status" value="1"/>
</dbReference>
<keyword evidence="3" id="KW-0805">Transcription regulation</keyword>
<dbReference type="PANTHER" id="PTHR47338">
    <property type="entry name" value="ZN(II)2CYS6 TRANSCRIPTION FACTOR (EUROFUNG)-RELATED"/>
    <property type="match status" value="1"/>
</dbReference>
<evidence type="ECO:0000256" key="5">
    <source>
        <dbReference type="ARBA" id="ARBA00023242"/>
    </source>
</evidence>
<evidence type="ECO:0000256" key="6">
    <source>
        <dbReference type="SAM" id="MobiDB-lite"/>
    </source>
</evidence>
<dbReference type="Proteomes" id="UP000054007">
    <property type="component" value="Unassembled WGS sequence"/>
</dbReference>
<sequence>MSSSASTSTTPDPTPIPSRRKYVKRPRTKPLGRGKACSNCRHLKIKCDGGRPACGQCVRIPRDDECEYADCPSRLTIMQDHITRLQSCIDELAGSSTSERSGDYAFPYSVANLHGFDLPTGSVGHSSRSGIPLAHKNAFYSPISTHMSTEAPTGVSSTTFPSNEILFGFCLNESRFRTALAADLVPSSLRYALYLCGTYVKLSSINPQLLCTLLGQLPMEKAQCTTISGAIYLIQAEILLGYYFLHENLLVEAQHYSNDAIAFATTLGLHKTPALPLEDTIEQGERIDTFWSAFCLQKTLALACRGNIPCVGVGVLQDDKDIDIPWPLHRRDYEQGFLPAPTTRSSTLQSMFHSFSTNIAANSVPALFVRAIILLDCSVCLFDRWNHVSPEVKLCLMNGKETLERAMVQALEDINNVLCSSSNDESKSRLHLTQAMVHCASAVAQLEDSAETRRDRRIAARKMLDALRQDGEKEPMVVGAICLALVHCCTTQRGRARDAEHYPGRYSFDGTRRLGV</sequence>
<dbReference type="SUPFAM" id="SSF57701">
    <property type="entry name" value="Zn2/Cys6 DNA-binding domain"/>
    <property type="match status" value="1"/>
</dbReference>
<dbReference type="GO" id="GO:0005634">
    <property type="term" value="C:nucleus"/>
    <property type="evidence" value="ECO:0007669"/>
    <property type="project" value="UniProtKB-SubCell"/>
</dbReference>
<keyword evidence="9" id="KW-1185">Reference proteome</keyword>
<evidence type="ECO:0000256" key="3">
    <source>
        <dbReference type="ARBA" id="ARBA00023015"/>
    </source>
</evidence>
<dbReference type="CDD" id="cd00067">
    <property type="entry name" value="GAL4"/>
    <property type="match status" value="1"/>
</dbReference>
<keyword evidence="5" id="KW-0539">Nucleus</keyword>
<dbReference type="InterPro" id="IPR036864">
    <property type="entry name" value="Zn2-C6_fun-type_DNA-bd_sf"/>
</dbReference>
<dbReference type="Pfam" id="PF00172">
    <property type="entry name" value="Zn_clus"/>
    <property type="match status" value="1"/>
</dbReference>
<dbReference type="PROSITE" id="PS50048">
    <property type="entry name" value="ZN2_CY6_FUNGAL_2"/>
    <property type="match status" value="1"/>
</dbReference>
<gene>
    <name evidence="8" type="ORF">CYLTODRAFT_492421</name>
</gene>
<evidence type="ECO:0000256" key="1">
    <source>
        <dbReference type="ARBA" id="ARBA00004123"/>
    </source>
</evidence>
<feature type="compositionally biased region" description="Basic residues" evidence="6">
    <location>
        <begin position="18"/>
        <end position="32"/>
    </location>
</feature>
<protein>
    <recommendedName>
        <fullName evidence="7">Zn(2)-C6 fungal-type domain-containing protein</fullName>
    </recommendedName>
</protein>
<dbReference type="Pfam" id="PF04082">
    <property type="entry name" value="Fungal_trans"/>
    <property type="match status" value="1"/>
</dbReference>
<dbReference type="GO" id="GO:0003677">
    <property type="term" value="F:DNA binding"/>
    <property type="evidence" value="ECO:0007669"/>
    <property type="project" value="InterPro"/>
</dbReference>
<dbReference type="GO" id="GO:0008270">
    <property type="term" value="F:zinc ion binding"/>
    <property type="evidence" value="ECO:0007669"/>
    <property type="project" value="InterPro"/>
</dbReference>
<evidence type="ECO:0000259" key="7">
    <source>
        <dbReference type="PROSITE" id="PS50048"/>
    </source>
</evidence>
<comment type="subcellular location">
    <subcellularLocation>
        <location evidence="1">Nucleus</location>
    </subcellularLocation>
</comment>
<dbReference type="OrthoDB" id="2309723at2759"/>
<dbReference type="InterPro" id="IPR001138">
    <property type="entry name" value="Zn2Cys6_DnaBD"/>
</dbReference>
<accession>A0A0D7B719</accession>
<proteinExistence type="predicted"/>
<evidence type="ECO:0000313" key="8">
    <source>
        <dbReference type="EMBL" id="KIY65316.1"/>
    </source>
</evidence>
<keyword evidence="2" id="KW-0479">Metal-binding</keyword>
<evidence type="ECO:0000256" key="2">
    <source>
        <dbReference type="ARBA" id="ARBA00022723"/>
    </source>
</evidence>
<dbReference type="GO" id="GO:0006351">
    <property type="term" value="P:DNA-templated transcription"/>
    <property type="evidence" value="ECO:0007669"/>
    <property type="project" value="InterPro"/>
</dbReference>
<dbReference type="PANTHER" id="PTHR47338:SF29">
    <property type="entry name" value="ZN(2)-C6 FUNGAL-TYPE DOMAIN-CONTAINING PROTEIN"/>
    <property type="match status" value="1"/>
</dbReference>
<dbReference type="CDD" id="cd12148">
    <property type="entry name" value="fungal_TF_MHR"/>
    <property type="match status" value="1"/>
</dbReference>
<dbReference type="EMBL" id="KN880595">
    <property type="protein sequence ID" value="KIY65316.1"/>
    <property type="molecule type" value="Genomic_DNA"/>
</dbReference>